<dbReference type="RefSeq" id="WP_183993565.1">
    <property type="nucleotide sequence ID" value="NZ_JACIEH010000001.1"/>
</dbReference>
<evidence type="ECO:0000313" key="1">
    <source>
        <dbReference type="EMBL" id="MBB4096565.1"/>
    </source>
</evidence>
<gene>
    <name evidence="1" type="ORF">GGR46_000098</name>
</gene>
<evidence type="ECO:0000313" key="2">
    <source>
        <dbReference type="Proteomes" id="UP000557392"/>
    </source>
</evidence>
<dbReference type="Proteomes" id="UP000557392">
    <property type="component" value="Unassembled WGS sequence"/>
</dbReference>
<protein>
    <submittedName>
        <fullName evidence="1">Uncharacterized protein</fullName>
    </submittedName>
</protein>
<accession>A0A7W6JNC8</accession>
<dbReference type="EMBL" id="JACIEH010000001">
    <property type="protein sequence ID" value="MBB4096565.1"/>
    <property type="molecule type" value="Genomic_DNA"/>
</dbReference>
<dbReference type="AlphaFoldDB" id="A0A7W6JNC8"/>
<name>A0A7W6JNC8_9SPHN</name>
<comment type="caution">
    <text evidence="1">The sequence shown here is derived from an EMBL/GenBank/DDBJ whole genome shotgun (WGS) entry which is preliminary data.</text>
</comment>
<organism evidence="1 2">
    <name type="scientific">Sphingomonas kyeonggiensis</name>
    <dbReference type="NCBI Taxonomy" id="1268553"/>
    <lineage>
        <taxon>Bacteria</taxon>
        <taxon>Pseudomonadati</taxon>
        <taxon>Pseudomonadota</taxon>
        <taxon>Alphaproteobacteria</taxon>
        <taxon>Sphingomonadales</taxon>
        <taxon>Sphingomonadaceae</taxon>
        <taxon>Sphingomonas</taxon>
    </lineage>
</organism>
<proteinExistence type="predicted"/>
<reference evidence="1 2" key="1">
    <citation type="submission" date="2020-08" db="EMBL/GenBank/DDBJ databases">
        <title>Genomic Encyclopedia of Type Strains, Phase IV (KMG-IV): sequencing the most valuable type-strain genomes for metagenomic binning, comparative biology and taxonomic classification.</title>
        <authorList>
            <person name="Goeker M."/>
        </authorList>
    </citation>
    <scope>NUCLEOTIDE SEQUENCE [LARGE SCALE GENOMIC DNA]</scope>
    <source>
        <strain evidence="1 2">DSM 101806</strain>
    </source>
</reference>
<sequence>MIDDVRNNAVLVLEIGYFDAADARTSGTAIERLANAFAQETRAGQSRYGLELVRVEIASLHAWFDLGKTMLDLYEQRALLGGFLQTVAVALETVMNASGGNVGQISASVRSFLVSLAGPIVRKQASHARLSVQGDNNTIIYIETLQAERIDQLFDAPRRVRGGGGFGPIYVEKAQEARANLPAPEETSATLLNIAGAWYARPAGFQGVMLPVAQGSVALEKLAEAQSYTAAGTIVREGGNPTAFRVRRMERG</sequence>
<keyword evidence="2" id="KW-1185">Reference proteome</keyword>